<dbReference type="InterPro" id="IPR051395">
    <property type="entry name" value="Cytochrome_c_Peroxidase/MauG"/>
</dbReference>
<dbReference type="InterPro" id="IPR004852">
    <property type="entry name" value="Di-haem_cyt_c_peroxidsae"/>
</dbReference>
<dbReference type="GO" id="GO:0004601">
    <property type="term" value="F:peroxidase activity"/>
    <property type="evidence" value="ECO:0007669"/>
    <property type="project" value="UniProtKB-KW"/>
</dbReference>
<name>A0ABN1J7E7_9FLAO</name>
<protein>
    <submittedName>
        <fullName evidence="4">Cytochrome-c peroxidase</fullName>
    </submittedName>
</protein>
<evidence type="ECO:0000256" key="1">
    <source>
        <dbReference type="ARBA" id="ARBA00004196"/>
    </source>
</evidence>
<gene>
    <name evidence="4" type="ORF">GCM10009430_42440</name>
</gene>
<evidence type="ECO:0000313" key="4">
    <source>
        <dbReference type="EMBL" id="GAA0730861.1"/>
    </source>
</evidence>
<evidence type="ECO:0000259" key="3">
    <source>
        <dbReference type="Pfam" id="PF03150"/>
    </source>
</evidence>
<keyword evidence="5" id="KW-1185">Reference proteome</keyword>
<comment type="subcellular location">
    <subcellularLocation>
        <location evidence="1">Cell envelope</location>
    </subcellularLocation>
</comment>
<dbReference type="InterPro" id="IPR036909">
    <property type="entry name" value="Cyt_c-like_dom_sf"/>
</dbReference>
<dbReference type="SUPFAM" id="SSF46626">
    <property type="entry name" value="Cytochrome c"/>
    <property type="match status" value="2"/>
</dbReference>
<evidence type="ECO:0000256" key="2">
    <source>
        <dbReference type="ARBA" id="ARBA00023002"/>
    </source>
</evidence>
<proteinExistence type="predicted"/>
<sequence length="447" mass="49371">MSCEKDEYIPLDNEANDTAIKTNTTPSDLDIKLLNKLDSVTDGIGPAFFTLPNSDDYANIPQDPLNPITLKKVALGKLLFHETATGGNPKTASNMATYSCASCHHAAAGFSSGNRQGIGEGGIGFGVKGEGRAFNNIIPVADIDIQPIRSPTILNVAYQDVMLWNGQFGGTGTNAGTEANWTNIPENFIGFQGVEVQALKGQDVHRLLVNRDFARDFGYRRMFNEAFPDVPREERFTRETAGLAIAAYERTVLPNQSPWQRWLKGDYNALTNKEKRGARLFFGKAKCFKCHTGPALNDKNFYALGMGDFDDSGNAIVLDDTGFPNVKRGRGGFTKKPRDYYKFKTPTLYNLIDNGIFGHGGTFTSVRDVVEYKLNGIPENNEVPQEQLHRLFTDIQELTENQISNLVLFIENGLRDPNLMRYVPDQINSGNCFPNNDPASQVDLGCS</sequence>
<accession>A0ABN1J7E7</accession>
<keyword evidence="2" id="KW-0560">Oxidoreductase</keyword>
<organism evidence="4 5">
    <name type="scientific">Aquimarina litoralis</name>
    <dbReference type="NCBI Taxonomy" id="584605"/>
    <lineage>
        <taxon>Bacteria</taxon>
        <taxon>Pseudomonadati</taxon>
        <taxon>Bacteroidota</taxon>
        <taxon>Flavobacteriia</taxon>
        <taxon>Flavobacteriales</taxon>
        <taxon>Flavobacteriaceae</taxon>
        <taxon>Aquimarina</taxon>
    </lineage>
</organism>
<dbReference type="Proteomes" id="UP001501758">
    <property type="component" value="Unassembled WGS sequence"/>
</dbReference>
<reference evidence="4 5" key="1">
    <citation type="journal article" date="2019" name="Int. J. Syst. Evol. Microbiol.">
        <title>The Global Catalogue of Microorganisms (GCM) 10K type strain sequencing project: providing services to taxonomists for standard genome sequencing and annotation.</title>
        <authorList>
            <consortium name="The Broad Institute Genomics Platform"/>
            <consortium name="The Broad Institute Genome Sequencing Center for Infectious Disease"/>
            <person name="Wu L."/>
            <person name="Ma J."/>
        </authorList>
    </citation>
    <scope>NUCLEOTIDE SEQUENCE [LARGE SCALE GENOMIC DNA]</scope>
    <source>
        <strain evidence="4 5">JCM 15974</strain>
    </source>
</reference>
<keyword evidence="4" id="KW-0575">Peroxidase</keyword>
<dbReference type="Gene3D" id="1.10.760.10">
    <property type="entry name" value="Cytochrome c-like domain"/>
    <property type="match status" value="2"/>
</dbReference>
<dbReference type="Pfam" id="PF03150">
    <property type="entry name" value="CCP_MauG"/>
    <property type="match status" value="1"/>
</dbReference>
<comment type="caution">
    <text evidence="4">The sequence shown here is derived from an EMBL/GenBank/DDBJ whole genome shotgun (WGS) entry which is preliminary data.</text>
</comment>
<feature type="domain" description="Di-haem cytochrome c peroxidase" evidence="3">
    <location>
        <begin position="71"/>
        <end position="267"/>
    </location>
</feature>
<evidence type="ECO:0000313" key="5">
    <source>
        <dbReference type="Proteomes" id="UP001501758"/>
    </source>
</evidence>
<dbReference type="PANTHER" id="PTHR30600">
    <property type="entry name" value="CYTOCHROME C PEROXIDASE-RELATED"/>
    <property type="match status" value="1"/>
</dbReference>
<dbReference type="EMBL" id="BAAAGE010000005">
    <property type="protein sequence ID" value="GAA0730861.1"/>
    <property type="molecule type" value="Genomic_DNA"/>
</dbReference>